<keyword evidence="1" id="KW-0677">Repeat</keyword>
<feature type="coiled-coil region" evidence="4">
    <location>
        <begin position="630"/>
        <end position="694"/>
    </location>
</feature>
<dbReference type="PROSITE" id="PS50088">
    <property type="entry name" value="ANK_REPEAT"/>
    <property type="match status" value="1"/>
</dbReference>
<dbReference type="Proteomes" id="UP000808372">
    <property type="component" value="Chromosome 8"/>
</dbReference>
<feature type="region of interest" description="Disordered" evidence="5">
    <location>
        <begin position="120"/>
        <end position="180"/>
    </location>
</feature>
<evidence type="ECO:0000313" key="6">
    <source>
        <dbReference type="Proteomes" id="UP000808372"/>
    </source>
</evidence>
<dbReference type="GeneID" id="120052046"/>
<dbReference type="CTD" id="170961"/>
<reference evidence="7" key="1">
    <citation type="submission" date="2025-08" db="UniProtKB">
        <authorList>
            <consortium name="RefSeq"/>
        </authorList>
    </citation>
    <scope>IDENTIFICATION</scope>
    <source>
        <tissue evidence="7">White muscle</tissue>
    </source>
</reference>
<feature type="repeat" description="ANK" evidence="3">
    <location>
        <begin position="76"/>
        <end position="108"/>
    </location>
</feature>
<accession>A0A8U0R495</accession>
<dbReference type="Pfam" id="PF12796">
    <property type="entry name" value="Ank_2"/>
    <property type="match status" value="1"/>
</dbReference>
<evidence type="ECO:0000313" key="7">
    <source>
        <dbReference type="RefSeq" id="XP_038854837.1"/>
    </source>
</evidence>
<feature type="coiled-coil region" evidence="4">
    <location>
        <begin position="723"/>
        <end position="750"/>
    </location>
</feature>
<sequence length="773" mass="86285">MTRLSPQSQDWSKSDERLLQAVGQNEPDKGHLDCLEVILAHGPDINVTDGSAVSGCLSCTETLWDCKASLDAQDGDGVSPLILGAQMSRVELCAFLLDRGANPNIQDNQGRSALMLACKSDSAETVERQPPPPPPLPGGTTPRKRQAPPPPRSPPQSSPPPASPSAQSPETRRSNQANLNEEVFEEIRRLRLERGRLLQKIKGLEQQQNSAPTAVEELTQLRECLEQAEAERDRLQTELEELKAGQVIGASDSDDDILDFPGAEKLLSRRSRESPSALDEEEADSPNSTSPGPADPDTVAELCRQVDELTSQNQELVLKVQMLEMFEKDDPDMQTTGPDFVPRALYDSLRREFEALQERYSQAQASSEASSMAGEGKELRERLCGKEEQLAHSQSELERQLAHSQSELEELREQVHLRVYSGEQAGGMGGERETPRGSSEVVSLETQQLREKLEGELRDCVPCSEMVEVQVTLRLQCEQLARERSEASLRLNKALLELERLRPPSPTHCQGDEEERSEGSESSITSERSLRRVREELEVARQEAAQAPDCLCAEREGRSQDTLHLRHAVPLSQHTEALTALSEQLAQTAQELQAERALRCHAQTETARLEAQLQATQQDLIPWEEHDKVKAELQRSLQASENSAAETKEALRVKETELRDLRSQKAVEQGLVSKEDHESQRLSLQAEINAFTAQFNNLTRKHEKTCTEVFQVQREALFNKSECQVAEAQLATAQQQLADLQAQSSHVQELHKDIQDSQALVKENDRKVRLRHK</sequence>
<dbReference type="InterPro" id="IPR002110">
    <property type="entry name" value="Ankyrin_rpt"/>
</dbReference>
<keyword evidence="4" id="KW-0175">Coiled coil</keyword>
<evidence type="ECO:0000256" key="4">
    <source>
        <dbReference type="SAM" id="Coils"/>
    </source>
</evidence>
<feature type="region of interest" description="Disordered" evidence="5">
    <location>
        <begin position="246"/>
        <end position="301"/>
    </location>
</feature>
<dbReference type="PANTHER" id="PTHR24173:SF16">
    <property type="entry name" value="ANKYRIN REPEAT DOMAIN-CONTAINING PROTEIN 24"/>
    <property type="match status" value="1"/>
</dbReference>
<dbReference type="SMART" id="SM00248">
    <property type="entry name" value="ANK"/>
    <property type="match status" value="2"/>
</dbReference>
<dbReference type="SUPFAM" id="SSF48403">
    <property type="entry name" value="Ankyrin repeat"/>
    <property type="match status" value="1"/>
</dbReference>
<dbReference type="KEGG" id="snh:120052046"/>
<feature type="compositionally biased region" description="Pro residues" evidence="5">
    <location>
        <begin position="147"/>
        <end position="163"/>
    </location>
</feature>
<feature type="coiled-coil region" evidence="4">
    <location>
        <begin position="180"/>
        <end position="245"/>
    </location>
</feature>
<name>A0A8U0R495_SALNM</name>
<protein>
    <submittedName>
        <fullName evidence="7">Ankyrin repeat domain-containing protein 24</fullName>
    </submittedName>
</protein>
<evidence type="ECO:0000256" key="3">
    <source>
        <dbReference type="PROSITE-ProRule" id="PRU00023"/>
    </source>
</evidence>
<gene>
    <name evidence="7" type="primary">ankrd24</name>
</gene>
<evidence type="ECO:0000256" key="5">
    <source>
        <dbReference type="SAM" id="MobiDB-lite"/>
    </source>
</evidence>
<dbReference type="InterPro" id="IPR036770">
    <property type="entry name" value="Ankyrin_rpt-contain_sf"/>
</dbReference>
<keyword evidence="2 3" id="KW-0040">ANK repeat</keyword>
<organism evidence="6 7">
    <name type="scientific">Salvelinus namaycush</name>
    <name type="common">Lake trout</name>
    <name type="synonym">Salmo namaycush</name>
    <dbReference type="NCBI Taxonomy" id="8040"/>
    <lineage>
        <taxon>Eukaryota</taxon>
        <taxon>Metazoa</taxon>
        <taxon>Chordata</taxon>
        <taxon>Craniata</taxon>
        <taxon>Vertebrata</taxon>
        <taxon>Euteleostomi</taxon>
        <taxon>Actinopterygii</taxon>
        <taxon>Neopterygii</taxon>
        <taxon>Teleostei</taxon>
        <taxon>Protacanthopterygii</taxon>
        <taxon>Salmoniformes</taxon>
        <taxon>Salmonidae</taxon>
        <taxon>Salmoninae</taxon>
        <taxon>Salvelinus</taxon>
    </lineage>
</organism>
<feature type="coiled-coil region" evidence="4">
    <location>
        <begin position="571"/>
        <end position="598"/>
    </location>
</feature>
<feature type="region of interest" description="Disordered" evidence="5">
    <location>
        <begin position="500"/>
        <end position="530"/>
    </location>
</feature>
<evidence type="ECO:0000256" key="2">
    <source>
        <dbReference type="ARBA" id="ARBA00023043"/>
    </source>
</evidence>
<dbReference type="AlphaFoldDB" id="A0A8U0R495"/>
<evidence type="ECO:0000256" key="1">
    <source>
        <dbReference type="ARBA" id="ARBA00022737"/>
    </source>
</evidence>
<keyword evidence="6" id="KW-1185">Reference proteome</keyword>
<dbReference type="PROSITE" id="PS50297">
    <property type="entry name" value="ANK_REP_REGION"/>
    <property type="match status" value="1"/>
</dbReference>
<dbReference type="PANTHER" id="PTHR24173">
    <property type="entry name" value="ANKYRIN REPEAT CONTAINING"/>
    <property type="match status" value="1"/>
</dbReference>
<dbReference type="RefSeq" id="XP_038854837.1">
    <property type="nucleotide sequence ID" value="XM_038998909.1"/>
</dbReference>
<dbReference type="Gene3D" id="1.25.40.20">
    <property type="entry name" value="Ankyrin repeat-containing domain"/>
    <property type="match status" value="1"/>
</dbReference>
<proteinExistence type="predicted"/>